<dbReference type="Proteomes" id="UP000214566">
    <property type="component" value="Unassembled WGS sequence"/>
</dbReference>
<dbReference type="Gene3D" id="3.30.460.10">
    <property type="entry name" value="Beta Polymerase, domain 2"/>
    <property type="match status" value="1"/>
</dbReference>
<comment type="subunit">
    <text evidence="2">Interacts with ribosomal protein uL14 (rplN).</text>
</comment>
<feature type="compositionally biased region" description="Low complexity" evidence="3">
    <location>
        <begin position="176"/>
        <end position="226"/>
    </location>
</feature>
<name>A0A238D654_THIDL</name>
<dbReference type="InterPro" id="IPR043519">
    <property type="entry name" value="NT_sf"/>
</dbReference>
<keyword evidence="2" id="KW-0810">Translation regulation</keyword>
<dbReference type="Pfam" id="PF02410">
    <property type="entry name" value="RsfS"/>
    <property type="match status" value="1"/>
</dbReference>
<dbReference type="OrthoDB" id="9793681at2"/>
<dbReference type="RefSeq" id="WP_094161057.1">
    <property type="nucleotide sequence ID" value="NZ_LT592171.1"/>
</dbReference>
<feature type="region of interest" description="Disordered" evidence="3">
    <location>
        <begin position="129"/>
        <end position="238"/>
    </location>
</feature>
<comment type="function">
    <text evidence="2">Functions as a ribosomal silencing factor. Interacts with ribosomal protein uL14 (rplN), blocking formation of intersubunit bridge B8. Prevents association of the 30S and 50S ribosomal subunits and the formation of functional ribosomes, thus repressing translation.</text>
</comment>
<comment type="similarity">
    <text evidence="1 2">Belongs to the Iojap/RsfS family.</text>
</comment>
<evidence type="ECO:0000256" key="1">
    <source>
        <dbReference type="ARBA" id="ARBA00010574"/>
    </source>
</evidence>
<evidence type="ECO:0000256" key="3">
    <source>
        <dbReference type="SAM" id="MobiDB-lite"/>
    </source>
</evidence>
<reference evidence="4 5" key="1">
    <citation type="submission" date="2016-06" db="EMBL/GenBank/DDBJ databases">
        <authorList>
            <person name="Kjaerup R.B."/>
            <person name="Dalgaard T.S."/>
            <person name="Juul-Madsen H.R."/>
        </authorList>
    </citation>
    <scope>NUCLEOTIDE SEQUENCE [LARGE SCALE GENOMIC DNA]</scope>
    <source>
        <strain evidence="4 5">DSM 16361</strain>
    </source>
</reference>
<sequence>MDIRKLQRTIVDALEDVKAQDIQVFNTEALTSLFDRVIVASGTSNRQTRSLAASVRDRVRAAGGTVKNPEGEGSGEWVLVDCGDAVVHIMQPVIRAYYKLEDIWGGKSVHLKARQDAVAAAAAVAARSAGAEPAAKKVAKKAPAAKPRATTSRTGKTGAAPAARKTPAKRSAWPGTTSTTSAGDASVSASRSRAKPRTTASASASPAPAARKRNTGSGSAAGGKTTAVRRAPAKKSAS</sequence>
<evidence type="ECO:0000313" key="4">
    <source>
        <dbReference type="EMBL" id="SBP88773.1"/>
    </source>
</evidence>
<dbReference type="SUPFAM" id="SSF81301">
    <property type="entry name" value="Nucleotidyltransferase"/>
    <property type="match status" value="1"/>
</dbReference>
<dbReference type="GO" id="GO:0005737">
    <property type="term" value="C:cytoplasm"/>
    <property type="evidence" value="ECO:0007669"/>
    <property type="project" value="UniProtKB-SubCell"/>
</dbReference>
<proteinExistence type="inferred from homology"/>
<dbReference type="GO" id="GO:0090071">
    <property type="term" value="P:negative regulation of ribosome biogenesis"/>
    <property type="evidence" value="ECO:0007669"/>
    <property type="project" value="UniProtKB-UniRule"/>
</dbReference>
<dbReference type="HAMAP" id="MF_01477">
    <property type="entry name" value="Iojap_RsfS"/>
    <property type="match status" value="1"/>
</dbReference>
<organism evidence="4 5">
    <name type="scientific">Thiomonas delicata</name>
    <name type="common">Thiomonas cuprina</name>
    <dbReference type="NCBI Taxonomy" id="364030"/>
    <lineage>
        <taxon>Bacteria</taxon>
        <taxon>Pseudomonadati</taxon>
        <taxon>Pseudomonadota</taxon>
        <taxon>Betaproteobacteria</taxon>
        <taxon>Burkholderiales</taxon>
        <taxon>Thiomonas</taxon>
    </lineage>
</organism>
<dbReference type="GO" id="GO:0042256">
    <property type="term" value="P:cytosolic ribosome assembly"/>
    <property type="evidence" value="ECO:0007669"/>
    <property type="project" value="UniProtKB-UniRule"/>
</dbReference>
<dbReference type="InterPro" id="IPR004394">
    <property type="entry name" value="Iojap/RsfS/C7orf30"/>
</dbReference>
<gene>
    <name evidence="2" type="primary">rsfS</name>
    <name evidence="4" type="ORF">THIARS_70393</name>
</gene>
<dbReference type="PANTHER" id="PTHR21043:SF0">
    <property type="entry name" value="MITOCHONDRIAL ASSEMBLY OF RIBOSOMAL LARGE SUBUNIT PROTEIN 1"/>
    <property type="match status" value="1"/>
</dbReference>
<keyword evidence="2" id="KW-0678">Repressor</keyword>
<dbReference type="PANTHER" id="PTHR21043">
    <property type="entry name" value="IOJAP SUPERFAMILY ORTHOLOG"/>
    <property type="match status" value="1"/>
</dbReference>
<dbReference type="GO" id="GO:0043023">
    <property type="term" value="F:ribosomal large subunit binding"/>
    <property type="evidence" value="ECO:0007669"/>
    <property type="project" value="TreeGrafter"/>
</dbReference>
<keyword evidence="5" id="KW-1185">Reference proteome</keyword>
<evidence type="ECO:0000256" key="2">
    <source>
        <dbReference type="HAMAP-Rule" id="MF_01477"/>
    </source>
</evidence>
<dbReference type="GO" id="GO:0017148">
    <property type="term" value="P:negative regulation of translation"/>
    <property type="evidence" value="ECO:0007669"/>
    <property type="project" value="UniProtKB-UniRule"/>
</dbReference>
<dbReference type="EMBL" id="FLMQ01000056">
    <property type="protein sequence ID" value="SBP88773.1"/>
    <property type="molecule type" value="Genomic_DNA"/>
</dbReference>
<dbReference type="AlphaFoldDB" id="A0A238D654"/>
<accession>A0A238D654</accession>
<dbReference type="NCBIfam" id="TIGR00090">
    <property type="entry name" value="rsfS_iojap_ybeB"/>
    <property type="match status" value="1"/>
</dbReference>
<protein>
    <recommendedName>
        <fullName evidence="2">Ribosomal silencing factor RsfS</fullName>
    </recommendedName>
</protein>
<comment type="subcellular location">
    <subcellularLocation>
        <location evidence="2">Cytoplasm</location>
    </subcellularLocation>
</comment>
<feature type="compositionally biased region" description="Low complexity" evidence="3">
    <location>
        <begin position="141"/>
        <end position="165"/>
    </location>
</feature>
<evidence type="ECO:0000313" key="5">
    <source>
        <dbReference type="Proteomes" id="UP000214566"/>
    </source>
</evidence>
<keyword evidence="2" id="KW-0963">Cytoplasm</keyword>